<evidence type="ECO:0000256" key="1">
    <source>
        <dbReference type="SAM" id="SignalP"/>
    </source>
</evidence>
<keyword evidence="3" id="KW-1185">Reference proteome</keyword>
<feature type="signal peptide" evidence="1">
    <location>
        <begin position="1"/>
        <end position="20"/>
    </location>
</feature>
<evidence type="ECO:0000313" key="3">
    <source>
        <dbReference type="Proteomes" id="UP000451233"/>
    </source>
</evidence>
<reference evidence="2 3" key="1">
    <citation type="submission" date="2019-11" db="EMBL/GenBank/DDBJ databases">
        <title>Pedobacter sp. HMF7056 Genome sequencing and assembly.</title>
        <authorList>
            <person name="Kang H."/>
            <person name="Kim H."/>
            <person name="Joh K."/>
        </authorList>
    </citation>
    <scope>NUCLEOTIDE SEQUENCE [LARGE SCALE GENOMIC DNA]</scope>
    <source>
        <strain evidence="2 3">HMF7056</strain>
    </source>
</reference>
<name>A0A7K1Y1T9_9SPHI</name>
<sequence length="100" mass="11005">MKALLNTIALVAFASVTAFGQQANKKPIEKGTWVVESNVKTPKIQTIKIYDESLRLVYQETVNKKLNIKKAGTRARLDAMTAKVLNEPGAPGTYTAALWK</sequence>
<protein>
    <recommendedName>
        <fullName evidence="4">Lipocalin-like domain-containing protein</fullName>
    </recommendedName>
</protein>
<comment type="caution">
    <text evidence="2">The sequence shown here is derived from an EMBL/GenBank/DDBJ whole genome shotgun (WGS) entry which is preliminary data.</text>
</comment>
<evidence type="ECO:0008006" key="4">
    <source>
        <dbReference type="Google" id="ProtNLM"/>
    </source>
</evidence>
<gene>
    <name evidence="2" type="ORF">GS398_18035</name>
</gene>
<organism evidence="2 3">
    <name type="scientific">Hufsiella ginkgonis</name>
    <dbReference type="NCBI Taxonomy" id="2695274"/>
    <lineage>
        <taxon>Bacteria</taxon>
        <taxon>Pseudomonadati</taxon>
        <taxon>Bacteroidota</taxon>
        <taxon>Sphingobacteriia</taxon>
        <taxon>Sphingobacteriales</taxon>
        <taxon>Sphingobacteriaceae</taxon>
        <taxon>Hufsiella</taxon>
    </lineage>
</organism>
<dbReference type="EMBL" id="WVHS01000004">
    <property type="protein sequence ID" value="MXV17204.1"/>
    <property type="molecule type" value="Genomic_DNA"/>
</dbReference>
<feature type="chain" id="PRO_5029843938" description="Lipocalin-like domain-containing protein" evidence="1">
    <location>
        <begin position="21"/>
        <end position="100"/>
    </location>
</feature>
<keyword evidence="1" id="KW-0732">Signal</keyword>
<proteinExistence type="predicted"/>
<dbReference type="Proteomes" id="UP000451233">
    <property type="component" value="Unassembled WGS sequence"/>
</dbReference>
<evidence type="ECO:0000313" key="2">
    <source>
        <dbReference type="EMBL" id="MXV17204.1"/>
    </source>
</evidence>
<dbReference type="AlphaFoldDB" id="A0A7K1Y1T9"/>
<accession>A0A7K1Y1T9</accession>
<dbReference type="RefSeq" id="WP_160908202.1">
    <property type="nucleotide sequence ID" value="NZ_WVHS01000004.1"/>
</dbReference>